<feature type="compositionally biased region" description="Basic and acidic residues" evidence="1">
    <location>
        <begin position="67"/>
        <end position="89"/>
    </location>
</feature>
<feature type="compositionally biased region" description="Low complexity" evidence="1">
    <location>
        <begin position="141"/>
        <end position="156"/>
    </location>
</feature>
<reference evidence="2" key="1">
    <citation type="journal article" date="2023" name="Mol. Phylogenet. Evol.">
        <title>Genome-scale phylogeny and comparative genomics of the fungal order Sordariales.</title>
        <authorList>
            <person name="Hensen N."/>
            <person name="Bonometti L."/>
            <person name="Westerberg I."/>
            <person name="Brannstrom I.O."/>
            <person name="Guillou S."/>
            <person name="Cros-Aarteil S."/>
            <person name="Calhoun S."/>
            <person name="Haridas S."/>
            <person name="Kuo A."/>
            <person name="Mondo S."/>
            <person name="Pangilinan J."/>
            <person name="Riley R."/>
            <person name="LaButti K."/>
            <person name="Andreopoulos B."/>
            <person name="Lipzen A."/>
            <person name="Chen C."/>
            <person name="Yan M."/>
            <person name="Daum C."/>
            <person name="Ng V."/>
            <person name="Clum A."/>
            <person name="Steindorff A."/>
            <person name="Ohm R.A."/>
            <person name="Martin F."/>
            <person name="Silar P."/>
            <person name="Natvig D.O."/>
            <person name="Lalanne C."/>
            <person name="Gautier V."/>
            <person name="Ament-Velasquez S.L."/>
            <person name="Kruys A."/>
            <person name="Hutchinson M.I."/>
            <person name="Powell A.J."/>
            <person name="Barry K."/>
            <person name="Miller A.N."/>
            <person name="Grigoriev I.V."/>
            <person name="Debuchy R."/>
            <person name="Gladieux P."/>
            <person name="Hiltunen Thoren M."/>
            <person name="Johannesson H."/>
        </authorList>
    </citation>
    <scope>NUCLEOTIDE SEQUENCE</scope>
    <source>
        <strain evidence="2">CBS 731.68</strain>
    </source>
</reference>
<dbReference type="EMBL" id="MU853228">
    <property type="protein sequence ID" value="KAK4123779.1"/>
    <property type="molecule type" value="Genomic_DNA"/>
</dbReference>
<organism evidence="2 3">
    <name type="scientific">Parathielavia appendiculata</name>
    <dbReference type="NCBI Taxonomy" id="2587402"/>
    <lineage>
        <taxon>Eukaryota</taxon>
        <taxon>Fungi</taxon>
        <taxon>Dikarya</taxon>
        <taxon>Ascomycota</taxon>
        <taxon>Pezizomycotina</taxon>
        <taxon>Sordariomycetes</taxon>
        <taxon>Sordariomycetidae</taxon>
        <taxon>Sordariales</taxon>
        <taxon>Chaetomiaceae</taxon>
        <taxon>Parathielavia</taxon>
    </lineage>
</organism>
<dbReference type="GeneID" id="87824084"/>
<evidence type="ECO:0000313" key="3">
    <source>
        <dbReference type="Proteomes" id="UP001302602"/>
    </source>
</evidence>
<dbReference type="RefSeq" id="XP_062647550.1">
    <property type="nucleotide sequence ID" value="XM_062787314.1"/>
</dbReference>
<accession>A0AAN6U070</accession>
<evidence type="ECO:0000313" key="2">
    <source>
        <dbReference type="EMBL" id="KAK4123779.1"/>
    </source>
</evidence>
<dbReference type="Proteomes" id="UP001302602">
    <property type="component" value="Unassembled WGS sequence"/>
</dbReference>
<reference evidence="2" key="2">
    <citation type="submission" date="2023-05" db="EMBL/GenBank/DDBJ databases">
        <authorList>
            <consortium name="Lawrence Berkeley National Laboratory"/>
            <person name="Steindorff A."/>
            <person name="Hensen N."/>
            <person name="Bonometti L."/>
            <person name="Westerberg I."/>
            <person name="Brannstrom I.O."/>
            <person name="Guillou S."/>
            <person name="Cros-Aarteil S."/>
            <person name="Calhoun S."/>
            <person name="Haridas S."/>
            <person name="Kuo A."/>
            <person name="Mondo S."/>
            <person name="Pangilinan J."/>
            <person name="Riley R."/>
            <person name="Labutti K."/>
            <person name="Andreopoulos B."/>
            <person name="Lipzen A."/>
            <person name="Chen C."/>
            <person name="Yanf M."/>
            <person name="Daum C."/>
            <person name="Ng V."/>
            <person name="Clum A."/>
            <person name="Ohm R."/>
            <person name="Martin F."/>
            <person name="Silar P."/>
            <person name="Natvig D."/>
            <person name="Lalanne C."/>
            <person name="Gautier V."/>
            <person name="Ament-Velasquez S.L."/>
            <person name="Kruys A."/>
            <person name="Hutchinson M.I."/>
            <person name="Powell A.J."/>
            <person name="Barry K."/>
            <person name="Miller A.N."/>
            <person name="Grigoriev I.V."/>
            <person name="Debuchy R."/>
            <person name="Gladieux P."/>
            <person name="Thoren M.H."/>
            <person name="Johannesson H."/>
        </authorList>
    </citation>
    <scope>NUCLEOTIDE SEQUENCE</scope>
    <source>
        <strain evidence="2">CBS 731.68</strain>
    </source>
</reference>
<name>A0AAN6U070_9PEZI</name>
<evidence type="ECO:0000256" key="1">
    <source>
        <dbReference type="SAM" id="MobiDB-lite"/>
    </source>
</evidence>
<protein>
    <submittedName>
        <fullName evidence="2">Uncharacterized protein</fullName>
    </submittedName>
</protein>
<keyword evidence="3" id="KW-1185">Reference proteome</keyword>
<gene>
    <name evidence="2" type="ORF">N657DRAFT_425804</name>
</gene>
<proteinExistence type="predicted"/>
<comment type="caution">
    <text evidence="2">The sequence shown here is derived from an EMBL/GenBank/DDBJ whole genome shotgun (WGS) entry which is preliminary data.</text>
</comment>
<dbReference type="AlphaFoldDB" id="A0AAN6U070"/>
<sequence>MPAGKPTLVAPTSDAELRALRRRCASALWALVPKGLGRLYFGGGLLRASPVSRARHDGIEGSAELKTAGKSERHSDRGRGPPSKEKASEVEMVPPLSPARGQERLRSGSRSRRSAPVPRPKTGGQGLAANVSVSADPPITPATVVPSSSSETASAGEEVDGGMASTRLTQQDENGWHPDWDREANPDDDDDDDEGILEEIERGILDVFSNSYCNKHLVYGMLELVLVRLLPELTEKGVLELWTERIPIDG</sequence>
<feature type="compositionally biased region" description="Basic and acidic residues" evidence="1">
    <location>
        <begin position="174"/>
        <end position="185"/>
    </location>
</feature>
<feature type="region of interest" description="Disordered" evidence="1">
    <location>
        <begin position="57"/>
        <end position="192"/>
    </location>
</feature>